<dbReference type="PROSITE" id="PS50948">
    <property type="entry name" value="PAN"/>
    <property type="match status" value="3"/>
</dbReference>
<feature type="domain" description="Apple" evidence="3">
    <location>
        <begin position="69"/>
        <end position="136"/>
    </location>
</feature>
<dbReference type="InterPro" id="IPR052774">
    <property type="entry name" value="Celegans_DevNeuronal_Protein"/>
</dbReference>
<sequence length="448" mass="49647">MRYLTACTVLAVWHLGYACLPGLSPYPAYQPAYSYNQYPASYGVPFQSRRAASDSKTNFLASTDAGDGCVTKFDNSRFSCATPFERQALSSEDECQKLCFANILKCQCFEFNTITSQCDLYAVPPPEGVMQFVKRAPKIPFADDVPRDEYSYKLRAKRQFGGTEMADPLKLPQFPDYCEPEVVPSVGTAFFIPNVECAPSQSQSQFLPANSESNNLFSNGGSLESLGNSKSRAEQKTVSGSSLGTNIIPETPDCRDGVRARIQLIDGIAFVPERAPIAKIQVESADVCLLLCRNNAYLDGSRFSRPCVSATFDRSVGRCTIMDDAIGPNGQLNYNPERDSVYFEKMCIPTSELPLNCDDVVHRIPQRVLDGKADATVDAHTQVECIRRCITASRQLGFTCQSATFYFEFPTQNCILNRYTRASHPESFAAELKQKVDYMELAPCMITV</sequence>
<dbReference type="PANTHER" id="PTHR47327">
    <property type="entry name" value="FI18240P1-RELATED"/>
    <property type="match status" value="1"/>
</dbReference>
<dbReference type="Pfam" id="PF00024">
    <property type="entry name" value="PAN_1"/>
    <property type="match status" value="2"/>
</dbReference>
<keyword evidence="4" id="KW-1185">Reference proteome</keyword>
<dbReference type="AlphaFoldDB" id="A0A7E4VG75"/>
<dbReference type="PANTHER" id="PTHR47327:SF21">
    <property type="entry name" value="APPLE DOMAIN-CONTAINING PROTEIN"/>
    <property type="match status" value="1"/>
</dbReference>
<name>A0A7E4VG75_PANRE</name>
<feature type="region of interest" description="Disordered" evidence="1">
    <location>
        <begin position="218"/>
        <end position="246"/>
    </location>
</feature>
<feature type="domain" description="Apple" evidence="3">
    <location>
        <begin position="357"/>
        <end position="444"/>
    </location>
</feature>
<dbReference type="Proteomes" id="UP000492821">
    <property type="component" value="Unassembled WGS sequence"/>
</dbReference>
<dbReference type="WBParaSite" id="Pan_g20558.t1">
    <property type="protein sequence ID" value="Pan_g20558.t1"/>
    <property type="gene ID" value="Pan_g20558"/>
</dbReference>
<evidence type="ECO:0000313" key="4">
    <source>
        <dbReference type="Proteomes" id="UP000492821"/>
    </source>
</evidence>
<dbReference type="CDD" id="cd01099">
    <property type="entry name" value="PAN_AP_HGF"/>
    <property type="match status" value="1"/>
</dbReference>
<evidence type="ECO:0000256" key="2">
    <source>
        <dbReference type="SAM" id="SignalP"/>
    </source>
</evidence>
<feature type="chain" id="PRO_5028982580" evidence="2">
    <location>
        <begin position="19"/>
        <end position="448"/>
    </location>
</feature>
<reference evidence="4" key="1">
    <citation type="journal article" date="2013" name="Genetics">
        <title>The draft genome and transcriptome of Panagrellus redivivus are shaped by the harsh demands of a free-living lifestyle.</title>
        <authorList>
            <person name="Srinivasan J."/>
            <person name="Dillman A.R."/>
            <person name="Macchietto M.G."/>
            <person name="Heikkinen L."/>
            <person name="Lakso M."/>
            <person name="Fracchia K.M."/>
            <person name="Antoshechkin I."/>
            <person name="Mortazavi A."/>
            <person name="Wong G."/>
            <person name="Sternberg P.W."/>
        </authorList>
    </citation>
    <scope>NUCLEOTIDE SEQUENCE [LARGE SCALE GENOMIC DNA]</scope>
    <source>
        <strain evidence="4">MT8872</strain>
    </source>
</reference>
<dbReference type="InterPro" id="IPR003609">
    <property type="entry name" value="Pan_app"/>
</dbReference>
<feature type="domain" description="Apple" evidence="3">
    <location>
        <begin position="254"/>
        <end position="347"/>
    </location>
</feature>
<feature type="compositionally biased region" description="Low complexity" evidence="1">
    <location>
        <begin position="218"/>
        <end position="229"/>
    </location>
</feature>
<dbReference type="SMART" id="SM00473">
    <property type="entry name" value="PAN_AP"/>
    <property type="match status" value="3"/>
</dbReference>
<feature type="signal peptide" evidence="2">
    <location>
        <begin position="1"/>
        <end position="18"/>
    </location>
</feature>
<dbReference type="PROSITE" id="PS51257">
    <property type="entry name" value="PROKAR_LIPOPROTEIN"/>
    <property type="match status" value="1"/>
</dbReference>
<accession>A0A7E4VG75</accession>
<evidence type="ECO:0000256" key="1">
    <source>
        <dbReference type="SAM" id="MobiDB-lite"/>
    </source>
</evidence>
<feature type="compositionally biased region" description="Polar residues" evidence="1">
    <location>
        <begin position="236"/>
        <end position="245"/>
    </location>
</feature>
<keyword evidence="2" id="KW-0732">Signal</keyword>
<dbReference type="Gene3D" id="3.50.4.10">
    <property type="entry name" value="Hepatocyte Growth Factor"/>
    <property type="match status" value="1"/>
</dbReference>
<evidence type="ECO:0000313" key="5">
    <source>
        <dbReference type="WBParaSite" id="Pan_g20558.t1"/>
    </source>
</evidence>
<reference evidence="5" key="2">
    <citation type="submission" date="2020-10" db="UniProtKB">
        <authorList>
            <consortium name="WormBaseParasite"/>
        </authorList>
    </citation>
    <scope>IDENTIFICATION</scope>
</reference>
<evidence type="ECO:0000259" key="3">
    <source>
        <dbReference type="PROSITE" id="PS50948"/>
    </source>
</evidence>
<protein>
    <submittedName>
        <fullName evidence="5">Apple domain-containing protein</fullName>
    </submittedName>
</protein>
<dbReference type="GO" id="GO:0009653">
    <property type="term" value="P:anatomical structure morphogenesis"/>
    <property type="evidence" value="ECO:0007669"/>
    <property type="project" value="TreeGrafter"/>
</dbReference>
<proteinExistence type="predicted"/>
<organism evidence="4 5">
    <name type="scientific">Panagrellus redivivus</name>
    <name type="common">Microworm</name>
    <dbReference type="NCBI Taxonomy" id="6233"/>
    <lineage>
        <taxon>Eukaryota</taxon>
        <taxon>Metazoa</taxon>
        <taxon>Ecdysozoa</taxon>
        <taxon>Nematoda</taxon>
        <taxon>Chromadorea</taxon>
        <taxon>Rhabditida</taxon>
        <taxon>Tylenchina</taxon>
        <taxon>Panagrolaimomorpha</taxon>
        <taxon>Panagrolaimoidea</taxon>
        <taxon>Panagrolaimidae</taxon>
        <taxon>Panagrellus</taxon>
    </lineage>
</organism>
<dbReference type="SUPFAM" id="SSF57414">
    <property type="entry name" value="Hairpin loop containing domain-like"/>
    <property type="match status" value="2"/>
</dbReference>